<name>A0A0E9U0E1_ANGAN</name>
<reference evidence="1" key="2">
    <citation type="journal article" date="2015" name="Fish Shellfish Immunol.">
        <title>Early steps in the European eel (Anguilla anguilla)-Vibrio vulnificus interaction in the gills: Role of the RtxA13 toxin.</title>
        <authorList>
            <person name="Callol A."/>
            <person name="Pajuelo D."/>
            <person name="Ebbesson L."/>
            <person name="Teles M."/>
            <person name="MacKenzie S."/>
            <person name="Amaro C."/>
        </authorList>
    </citation>
    <scope>NUCLEOTIDE SEQUENCE</scope>
</reference>
<evidence type="ECO:0000313" key="1">
    <source>
        <dbReference type="EMBL" id="JAH59217.1"/>
    </source>
</evidence>
<accession>A0A0E9U0E1</accession>
<proteinExistence type="predicted"/>
<protein>
    <submittedName>
        <fullName evidence="1">Uncharacterized protein</fullName>
    </submittedName>
</protein>
<organism evidence="1">
    <name type="scientific">Anguilla anguilla</name>
    <name type="common">European freshwater eel</name>
    <name type="synonym">Muraena anguilla</name>
    <dbReference type="NCBI Taxonomy" id="7936"/>
    <lineage>
        <taxon>Eukaryota</taxon>
        <taxon>Metazoa</taxon>
        <taxon>Chordata</taxon>
        <taxon>Craniata</taxon>
        <taxon>Vertebrata</taxon>
        <taxon>Euteleostomi</taxon>
        <taxon>Actinopterygii</taxon>
        <taxon>Neopterygii</taxon>
        <taxon>Teleostei</taxon>
        <taxon>Anguilliformes</taxon>
        <taxon>Anguillidae</taxon>
        <taxon>Anguilla</taxon>
    </lineage>
</organism>
<dbReference type="EMBL" id="GBXM01049360">
    <property type="protein sequence ID" value="JAH59217.1"/>
    <property type="molecule type" value="Transcribed_RNA"/>
</dbReference>
<dbReference type="AlphaFoldDB" id="A0A0E9U0E1"/>
<sequence>MLCYLATSCSSASPKCIQYHCFTTRCTNWSN</sequence>
<reference evidence="1" key="1">
    <citation type="submission" date="2014-11" db="EMBL/GenBank/DDBJ databases">
        <authorList>
            <person name="Amaro Gonzalez C."/>
        </authorList>
    </citation>
    <scope>NUCLEOTIDE SEQUENCE</scope>
</reference>